<dbReference type="EMBL" id="DF237529">
    <property type="protein sequence ID" value="GAQ89942.1"/>
    <property type="molecule type" value="Genomic_DNA"/>
</dbReference>
<dbReference type="Proteomes" id="UP000054558">
    <property type="component" value="Unassembled WGS sequence"/>
</dbReference>
<sequence>MAQPSKTLQPNPEKELKEEKTIFDFFGRKEPAHVGAGVGMGLRSIAKGVFAGAAGLVMQPMVGLEKGGVLGFSKGVARGLAGVVILPVAGVGYGVMQIGQGIMNTPESVRKLLERDEEVEKAAAGVDLTESETKEAIVLDENLYTDARKKVMESALLHAQDKTGSGRRGSGSLKSVSSGKSDSSDKDDKKPDREESPALGRVKETELYDILGVDSTANPIEIKKAYYKLARESHPDKHPGDAVAKDRFQAVGEAYQVLIDPERREKYDRHGKASLDEAFMDPGSFFTMAFGADQFKHLVGELTVAFTAAREVSVPELQEFQRRREEDLATALKQRLETWVEGRKEAFLEESLAEVEQLRDHAFGQAMLHSIGYTYEKKADVLLGLHHTALGIPGHIAVLRQHGHVFATKYKAASAALKMQDLKKKIDKESPEEQARLSAESLPVFLDSIWLVSVLDIESTLRHVVTKVVVDESVPKEVRRERAKGLIKLGRVFQEA</sequence>
<feature type="compositionally biased region" description="Low complexity" evidence="1">
    <location>
        <begin position="170"/>
        <end position="181"/>
    </location>
</feature>
<feature type="region of interest" description="Disordered" evidence="1">
    <location>
        <begin position="158"/>
        <end position="201"/>
    </location>
</feature>
<dbReference type="Pfam" id="PF14308">
    <property type="entry name" value="DnaJ-X"/>
    <property type="match status" value="1"/>
</dbReference>
<evidence type="ECO:0000313" key="4">
    <source>
        <dbReference type="Proteomes" id="UP000054558"/>
    </source>
</evidence>
<dbReference type="Gene3D" id="1.10.287.110">
    <property type="entry name" value="DnaJ domain"/>
    <property type="match status" value="1"/>
</dbReference>
<dbReference type="CDD" id="cd06257">
    <property type="entry name" value="DnaJ"/>
    <property type="match status" value="1"/>
</dbReference>
<reference evidence="3 4" key="1">
    <citation type="journal article" date="2014" name="Nat. Commun.">
        <title>Klebsormidium flaccidum genome reveals primary factors for plant terrestrial adaptation.</title>
        <authorList>
            <person name="Hori K."/>
            <person name="Maruyama F."/>
            <person name="Fujisawa T."/>
            <person name="Togashi T."/>
            <person name="Yamamoto N."/>
            <person name="Seo M."/>
            <person name="Sato S."/>
            <person name="Yamada T."/>
            <person name="Mori H."/>
            <person name="Tajima N."/>
            <person name="Moriyama T."/>
            <person name="Ikeuchi M."/>
            <person name="Watanabe M."/>
            <person name="Wada H."/>
            <person name="Kobayashi K."/>
            <person name="Saito M."/>
            <person name="Masuda T."/>
            <person name="Sasaki-Sekimoto Y."/>
            <person name="Mashiguchi K."/>
            <person name="Awai K."/>
            <person name="Shimojima M."/>
            <person name="Masuda S."/>
            <person name="Iwai M."/>
            <person name="Nobusawa T."/>
            <person name="Narise T."/>
            <person name="Kondo S."/>
            <person name="Saito H."/>
            <person name="Sato R."/>
            <person name="Murakawa M."/>
            <person name="Ihara Y."/>
            <person name="Oshima-Yamada Y."/>
            <person name="Ohtaka K."/>
            <person name="Satoh M."/>
            <person name="Sonobe K."/>
            <person name="Ishii M."/>
            <person name="Ohtani R."/>
            <person name="Kanamori-Sato M."/>
            <person name="Honoki R."/>
            <person name="Miyazaki D."/>
            <person name="Mochizuki H."/>
            <person name="Umetsu J."/>
            <person name="Higashi K."/>
            <person name="Shibata D."/>
            <person name="Kamiya Y."/>
            <person name="Sato N."/>
            <person name="Nakamura Y."/>
            <person name="Tabata S."/>
            <person name="Ida S."/>
            <person name="Kurokawa K."/>
            <person name="Ohta H."/>
        </authorList>
    </citation>
    <scope>NUCLEOTIDE SEQUENCE [LARGE SCALE GENOMIC DNA]</scope>
    <source>
        <strain evidence="3 4">NIES-2285</strain>
    </source>
</reference>
<dbReference type="InterPro" id="IPR018253">
    <property type="entry name" value="DnaJ_domain_CS"/>
</dbReference>
<dbReference type="Pfam" id="PF00226">
    <property type="entry name" value="DnaJ"/>
    <property type="match status" value="1"/>
</dbReference>
<dbReference type="SMART" id="SM00271">
    <property type="entry name" value="DnaJ"/>
    <property type="match status" value="1"/>
</dbReference>
<protein>
    <submittedName>
        <fullName evidence="3">X-domain of DnaJ-containing protein</fullName>
    </submittedName>
</protein>
<evidence type="ECO:0000313" key="3">
    <source>
        <dbReference type="EMBL" id="GAQ89942.1"/>
    </source>
</evidence>
<dbReference type="STRING" id="105231.A0A1Y1IIN0"/>
<organism evidence="3 4">
    <name type="scientific">Klebsormidium nitens</name>
    <name type="common">Green alga</name>
    <name type="synonym">Ulothrix nitens</name>
    <dbReference type="NCBI Taxonomy" id="105231"/>
    <lineage>
        <taxon>Eukaryota</taxon>
        <taxon>Viridiplantae</taxon>
        <taxon>Streptophyta</taxon>
        <taxon>Klebsormidiophyceae</taxon>
        <taxon>Klebsormidiales</taxon>
        <taxon>Klebsormidiaceae</taxon>
        <taxon>Klebsormidium</taxon>
    </lineage>
</organism>
<gene>
    <name evidence="3" type="ORF">KFL_005800010</name>
</gene>
<feature type="compositionally biased region" description="Basic and acidic residues" evidence="1">
    <location>
        <begin position="182"/>
        <end position="201"/>
    </location>
</feature>
<dbReference type="PRINTS" id="PR00625">
    <property type="entry name" value="JDOMAIN"/>
</dbReference>
<feature type="domain" description="J" evidence="2">
    <location>
        <begin position="206"/>
        <end position="271"/>
    </location>
</feature>
<dbReference type="InterPro" id="IPR026894">
    <property type="entry name" value="DnaJ_X"/>
</dbReference>
<evidence type="ECO:0000256" key="1">
    <source>
        <dbReference type="SAM" id="MobiDB-lite"/>
    </source>
</evidence>
<proteinExistence type="predicted"/>
<keyword evidence="4" id="KW-1185">Reference proteome</keyword>
<dbReference type="PANTHER" id="PTHR44094:SF8">
    <property type="entry name" value="DNAJ HEAT SHOCK N-TERMINAL DOMAIN-CONTAINING PROTEIN-RELATED"/>
    <property type="match status" value="1"/>
</dbReference>
<evidence type="ECO:0000259" key="2">
    <source>
        <dbReference type="PROSITE" id="PS50076"/>
    </source>
</evidence>
<dbReference type="SUPFAM" id="SSF46565">
    <property type="entry name" value="Chaperone J-domain"/>
    <property type="match status" value="1"/>
</dbReference>
<dbReference type="OrthoDB" id="10250354at2759"/>
<name>A0A1Y1IIN0_KLENI</name>
<dbReference type="InterPro" id="IPR036869">
    <property type="entry name" value="J_dom_sf"/>
</dbReference>
<dbReference type="OMA" id="TRKPKHA"/>
<accession>A0A1Y1IIN0</accession>
<dbReference type="PROSITE" id="PS00636">
    <property type="entry name" value="DNAJ_1"/>
    <property type="match status" value="1"/>
</dbReference>
<dbReference type="PROSITE" id="PS50076">
    <property type="entry name" value="DNAJ_2"/>
    <property type="match status" value="1"/>
</dbReference>
<dbReference type="InterPro" id="IPR001623">
    <property type="entry name" value="DnaJ_domain"/>
</dbReference>
<dbReference type="AlphaFoldDB" id="A0A1Y1IIN0"/>
<dbReference type="PANTHER" id="PTHR44094">
    <property type="entry name" value="DNAJ HEAT SHOCK N-TERMINAL DOMAIN-CONTAINING PROTEIN"/>
    <property type="match status" value="1"/>
</dbReference>
<dbReference type="InterPro" id="IPR052423">
    <property type="entry name" value="EMIR"/>
</dbReference>